<dbReference type="CDD" id="cd05233">
    <property type="entry name" value="SDR_c"/>
    <property type="match status" value="1"/>
</dbReference>
<evidence type="ECO:0000259" key="3">
    <source>
        <dbReference type="SMART" id="SM00822"/>
    </source>
</evidence>
<dbReference type="Gene3D" id="3.40.50.720">
    <property type="entry name" value="NAD(P)-binding Rossmann-like Domain"/>
    <property type="match status" value="1"/>
</dbReference>
<accession>A0A1M7RVL0</accession>
<dbReference type="InterPro" id="IPR057326">
    <property type="entry name" value="KR_dom"/>
</dbReference>
<evidence type="ECO:0000313" key="4">
    <source>
        <dbReference type="EMBL" id="SHN50345.1"/>
    </source>
</evidence>
<sequence length="224" mass="23308">MSAPLAGKIALVTGASRGLGRALAEELGARGAHVIALARTVGGLEELDDAIRARGGEATLVPADVSDDDALPRLGAAIHQRWGKLDLWVNCAVHAPPLTPASHLNVKDWDRAMAVNARAQAQLVRMLEPLLRAAPSGVAALMDDPRNDGAFHGAYAASKAAARAAALCWAEECRRLGPKVLLLTPPLMATAVRARFRPGEDRAALATPAAAAARLLPEILDALG</sequence>
<feature type="domain" description="Ketoreductase" evidence="3">
    <location>
        <begin position="8"/>
        <end position="172"/>
    </location>
</feature>
<dbReference type="EMBL" id="FRDL01000001">
    <property type="protein sequence ID" value="SHN50345.1"/>
    <property type="molecule type" value="Genomic_DNA"/>
</dbReference>
<dbReference type="InterPro" id="IPR002347">
    <property type="entry name" value="SDR_fam"/>
</dbReference>
<gene>
    <name evidence="4" type="ORF">SAMN05216200_101206</name>
</gene>
<dbReference type="Proteomes" id="UP000184066">
    <property type="component" value="Unassembled WGS sequence"/>
</dbReference>
<dbReference type="RefSeq" id="WP_072745791.1">
    <property type="nucleotide sequence ID" value="NZ_FOHL01000002.1"/>
</dbReference>
<dbReference type="InterPro" id="IPR036291">
    <property type="entry name" value="NAD(P)-bd_dom_sf"/>
</dbReference>
<protein>
    <submittedName>
        <fullName evidence="4">Short-chain dehydrogenase</fullName>
    </submittedName>
</protein>
<dbReference type="PANTHER" id="PTHR44196:SF4">
    <property type="entry name" value="SHORT CHAIN DEHYDROGENASE"/>
    <property type="match status" value="1"/>
</dbReference>
<dbReference type="GO" id="GO:0016491">
    <property type="term" value="F:oxidoreductase activity"/>
    <property type="evidence" value="ECO:0007669"/>
    <property type="project" value="UniProtKB-KW"/>
</dbReference>
<dbReference type="SUPFAM" id="SSF51735">
    <property type="entry name" value="NAD(P)-binding Rossmann-fold domains"/>
    <property type="match status" value="1"/>
</dbReference>
<keyword evidence="2" id="KW-0560">Oxidoreductase</keyword>
<organism evidence="4 5">
    <name type="scientific">Oceanicella actignis</name>
    <dbReference type="NCBI Taxonomy" id="1189325"/>
    <lineage>
        <taxon>Bacteria</taxon>
        <taxon>Pseudomonadati</taxon>
        <taxon>Pseudomonadota</taxon>
        <taxon>Alphaproteobacteria</taxon>
        <taxon>Rhodobacterales</taxon>
        <taxon>Paracoccaceae</taxon>
        <taxon>Oceanicella</taxon>
    </lineage>
</organism>
<dbReference type="PANTHER" id="PTHR44196">
    <property type="entry name" value="DEHYDROGENASE/REDUCTASE SDR FAMILY MEMBER 7B"/>
    <property type="match status" value="1"/>
</dbReference>
<dbReference type="STRING" id="1189325.SAMN04488119_102312"/>
<proteinExistence type="inferred from homology"/>
<keyword evidence="5" id="KW-1185">Reference proteome</keyword>
<dbReference type="PRINTS" id="PR00081">
    <property type="entry name" value="GDHRDH"/>
</dbReference>
<evidence type="ECO:0000256" key="1">
    <source>
        <dbReference type="ARBA" id="ARBA00006484"/>
    </source>
</evidence>
<evidence type="ECO:0000256" key="2">
    <source>
        <dbReference type="ARBA" id="ARBA00023002"/>
    </source>
</evidence>
<dbReference type="SMART" id="SM00822">
    <property type="entry name" value="PKS_KR"/>
    <property type="match status" value="1"/>
</dbReference>
<evidence type="ECO:0000313" key="5">
    <source>
        <dbReference type="Proteomes" id="UP000184066"/>
    </source>
</evidence>
<dbReference type="GO" id="GO:0016020">
    <property type="term" value="C:membrane"/>
    <property type="evidence" value="ECO:0007669"/>
    <property type="project" value="TreeGrafter"/>
</dbReference>
<dbReference type="OrthoDB" id="9790785at2"/>
<name>A0A1M7RVL0_9RHOB</name>
<comment type="similarity">
    <text evidence="1">Belongs to the short-chain dehydrogenases/reductases (SDR) family.</text>
</comment>
<dbReference type="AlphaFoldDB" id="A0A1M7RVL0"/>
<reference evidence="4 5" key="1">
    <citation type="submission" date="2016-12" db="EMBL/GenBank/DDBJ databases">
        <authorList>
            <person name="Song W.-J."/>
            <person name="Kurnit D.M."/>
        </authorList>
    </citation>
    <scope>NUCLEOTIDE SEQUENCE [LARGE SCALE GENOMIC DNA]</scope>
    <source>
        <strain evidence="4 5">CGMCC 1.10808</strain>
    </source>
</reference>
<dbReference type="Pfam" id="PF00106">
    <property type="entry name" value="adh_short"/>
    <property type="match status" value="1"/>
</dbReference>